<feature type="transmembrane region" description="Helical" evidence="1">
    <location>
        <begin position="171"/>
        <end position="192"/>
    </location>
</feature>
<sequence>MSTAMETPGRRRGRIAYATGPLAALALPASMVLDHYFSMEPVLGLLALTAGLLLALATGVLARQAWLRCTGWLLAPPLWWLAVVTWAFWGLTGSWWVWAETVVALVVWPIMAAPAAWLAWSLHRPRRKGRRGFEAAAGRAGAVLTAAAAAVGTALFWTADMSVLYPFWDVVGYVLWTFPFACPPLQLLWGGVRVMRDRAAERSYSSRNE</sequence>
<proteinExistence type="predicted"/>
<organism evidence="2 3">
    <name type="scientific">Glycomyces sambucus</name>
    <dbReference type="NCBI Taxonomy" id="380244"/>
    <lineage>
        <taxon>Bacteria</taxon>
        <taxon>Bacillati</taxon>
        <taxon>Actinomycetota</taxon>
        <taxon>Actinomycetes</taxon>
        <taxon>Glycomycetales</taxon>
        <taxon>Glycomycetaceae</taxon>
        <taxon>Glycomyces</taxon>
    </lineage>
</organism>
<keyword evidence="1" id="KW-0472">Membrane</keyword>
<dbReference type="EMBL" id="FNGF01000005">
    <property type="protein sequence ID" value="SDL36209.1"/>
    <property type="molecule type" value="Genomic_DNA"/>
</dbReference>
<dbReference type="RefSeq" id="WP_143034840.1">
    <property type="nucleotide sequence ID" value="NZ_FNGF01000005.1"/>
</dbReference>
<accession>A0A1G9JF51</accession>
<evidence type="ECO:0000256" key="1">
    <source>
        <dbReference type="SAM" id="Phobius"/>
    </source>
</evidence>
<dbReference type="AlphaFoldDB" id="A0A1G9JF51"/>
<reference evidence="3" key="1">
    <citation type="submission" date="2016-10" db="EMBL/GenBank/DDBJ databases">
        <authorList>
            <person name="Varghese N."/>
            <person name="Submissions S."/>
        </authorList>
    </citation>
    <scope>NUCLEOTIDE SEQUENCE [LARGE SCALE GENOMIC DNA]</scope>
    <source>
        <strain evidence="3">CGMCC 4.3147</strain>
    </source>
</reference>
<keyword evidence="1" id="KW-1133">Transmembrane helix</keyword>
<feature type="transmembrane region" description="Helical" evidence="1">
    <location>
        <begin position="95"/>
        <end position="120"/>
    </location>
</feature>
<feature type="transmembrane region" description="Helical" evidence="1">
    <location>
        <begin position="15"/>
        <end position="37"/>
    </location>
</feature>
<evidence type="ECO:0000313" key="2">
    <source>
        <dbReference type="EMBL" id="SDL36209.1"/>
    </source>
</evidence>
<keyword evidence="3" id="KW-1185">Reference proteome</keyword>
<name>A0A1G9JF51_9ACTN</name>
<dbReference type="Proteomes" id="UP000198662">
    <property type="component" value="Unassembled WGS sequence"/>
</dbReference>
<feature type="transmembrane region" description="Helical" evidence="1">
    <location>
        <begin position="43"/>
        <end position="62"/>
    </location>
</feature>
<keyword evidence="1" id="KW-0812">Transmembrane</keyword>
<gene>
    <name evidence="2" type="ORF">SAMN05216298_3610</name>
</gene>
<feature type="transmembrane region" description="Helical" evidence="1">
    <location>
        <begin position="140"/>
        <end position="159"/>
    </location>
</feature>
<evidence type="ECO:0000313" key="3">
    <source>
        <dbReference type="Proteomes" id="UP000198662"/>
    </source>
</evidence>
<feature type="transmembrane region" description="Helical" evidence="1">
    <location>
        <begin position="69"/>
        <end position="89"/>
    </location>
</feature>
<protein>
    <submittedName>
        <fullName evidence="2">Uncharacterized protein</fullName>
    </submittedName>
</protein>